<evidence type="ECO:0000313" key="6">
    <source>
        <dbReference type="Proteomes" id="UP000007488"/>
    </source>
</evidence>
<dbReference type="SUPFAM" id="SSF54980">
    <property type="entry name" value="EF-G C-terminal domain-like"/>
    <property type="match status" value="2"/>
</dbReference>
<dbReference type="NCBIfam" id="TIGR00231">
    <property type="entry name" value="small_GTP"/>
    <property type="match status" value="1"/>
</dbReference>
<dbReference type="Gene3D" id="3.30.70.240">
    <property type="match status" value="1"/>
</dbReference>
<dbReference type="InterPro" id="IPR000795">
    <property type="entry name" value="T_Tr_GTP-bd_dom"/>
</dbReference>
<dbReference type="STRING" id="645991.Sgly_1828"/>
<dbReference type="Gene3D" id="3.30.230.10">
    <property type="match status" value="1"/>
</dbReference>
<evidence type="ECO:0000256" key="1">
    <source>
        <dbReference type="ARBA" id="ARBA00022741"/>
    </source>
</evidence>
<dbReference type="InterPro" id="IPR041095">
    <property type="entry name" value="EFG_II"/>
</dbReference>
<dbReference type="InterPro" id="IPR027417">
    <property type="entry name" value="P-loop_NTPase"/>
</dbReference>
<organism evidence="5 6">
    <name type="scientific">Syntrophobotulus glycolicus (strain DSM 8271 / FlGlyR)</name>
    <dbReference type="NCBI Taxonomy" id="645991"/>
    <lineage>
        <taxon>Bacteria</taxon>
        <taxon>Bacillati</taxon>
        <taxon>Bacillota</taxon>
        <taxon>Clostridia</taxon>
        <taxon>Eubacteriales</taxon>
        <taxon>Desulfitobacteriaceae</taxon>
        <taxon>Syntrophobotulus</taxon>
    </lineage>
</organism>
<proteinExistence type="predicted"/>
<dbReference type="Pfam" id="PF00009">
    <property type="entry name" value="GTP_EFTU"/>
    <property type="match status" value="1"/>
</dbReference>
<dbReference type="SMART" id="SM00838">
    <property type="entry name" value="EFG_C"/>
    <property type="match status" value="1"/>
</dbReference>
<dbReference type="eggNOG" id="COG0480">
    <property type="taxonomic scope" value="Bacteria"/>
</dbReference>
<keyword evidence="6" id="KW-1185">Reference proteome</keyword>
<dbReference type="AlphaFoldDB" id="F0T038"/>
<dbReference type="InterPro" id="IPR020568">
    <property type="entry name" value="Ribosomal_Su5_D2-typ_SF"/>
</dbReference>
<reference evidence="5 6" key="1">
    <citation type="journal article" date="2011" name="Stand. Genomic Sci.">
        <title>Complete genome sequence of Syntrophobotulus glycolicus type strain (FlGlyR).</title>
        <authorList>
            <person name="Han C."/>
            <person name="Mwirichia R."/>
            <person name="Chertkov O."/>
            <person name="Held B."/>
            <person name="Lapidus A."/>
            <person name="Nolan M."/>
            <person name="Lucas S."/>
            <person name="Hammon N."/>
            <person name="Deshpande S."/>
            <person name="Cheng J.F."/>
            <person name="Tapia R."/>
            <person name="Goodwin L."/>
            <person name="Pitluck S."/>
            <person name="Huntemann M."/>
            <person name="Liolios K."/>
            <person name="Ivanova N."/>
            <person name="Pagani I."/>
            <person name="Mavromatis K."/>
            <person name="Ovchinikova G."/>
            <person name="Pati A."/>
            <person name="Chen A."/>
            <person name="Palaniappan K."/>
            <person name="Land M."/>
            <person name="Hauser L."/>
            <person name="Brambilla E.M."/>
            <person name="Rohde M."/>
            <person name="Spring S."/>
            <person name="Sikorski J."/>
            <person name="Goker M."/>
            <person name="Woyke T."/>
            <person name="Bristow J."/>
            <person name="Eisen J.A."/>
            <person name="Markowitz V."/>
            <person name="Hugenholtz P."/>
            <person name="Kyrpides N.C."/>
            <person name="Klenk H.P."/>
            <person name="Detter J.C."/>
        </authorList>
    </citation>
    <scope>NUCLEOTIDE SEQUENCE [LARGE SCALE GENOMIC DNA]</scope>
    <source>
        <strain evidence="6">DSM 8271 / FlGlyR</strain>
    </source>
</reference>
<dbReference type="InterPro" id="IPR053905">
    <property type="entry name" value="EF-G-like_DII"/>
</dbReference>
<dbReference type="PRINTS" id="PR01037">
    <property type="entry name" value="TCRTETOQM"/>
</dbReference>
<dbReference type="InterPro" id="IPR035647">
    <property type="entry name" value="EFG_III/V"/>
</dbReference>
<dbReference type="GO" id="GO:0003924">
    <property type="term" value="F:GTPase activity"/>
    <property type="evidence" value="ECO:0007669"/>
    <property type="project" value="InterPro"/>
</dbReference>
<dbReference type="Pfam" id="PF00679">
    <property type="entry name" value="EFG_C"/>
    <property type="match status" value="1"/>
</dbReference>
<protein>
    <submittedName>
        <fullName evidence="5">Small GTP-binding protein</fullName>
    </submittedName>
</protein>
<dbReference type="SUPFAM" id="SSF52540">
    <property type="entry name" value="P-loop containing nucleoside triphosphate hydrolases"/>
    <property type="match status" value="1"/>
</dbReference>
<reference evidence="6" key="2">
    <citation type="submission" date="2011-02" db="EMBL/GenBank/DDBJ databases">
        <title>The complete genome of Syntrophobotulus glycolicus DSM 8271.</title>
        <authorList>
            <person name="Lucas S."/>
            <person name="Copeland A."/>
            <person name="Lapidus A."/>
            <person name="Bruce D."/>
            <person name="Goodwin L."/>
            <person name="Pitluck S."/>
            <person name="Kyrpides N."/>
            <person name="Mavromatis K."/>
            <person name="Pagani I."/>
            <person name="Ivanova N."/>
            <person name="Mikhailova N."/>
            <person name="Chertkov O."/>
            <person name="Held B."/>
            <person name="Detter J.C."/>
            <person name="Tapia R."/>
            <person name="Han C."/>
            <person name="Land M."/>
            <person name="Hauser L."/>
            <person name="Markowitz V."/>
            <person name="Cheng J.-F."/>
            <person name="Hugenholtz P."/>
            <person name="Woyke T."/>
            <person name="Wu D."/>
            <person name="Spring S."/>
            <person name="Schroeder M."/>
            <person name="Brambilla E."/>
            <person name="Klenk H.-P."/>
            <person name="Eisen J.A."/>
        </authorList>
    </citation>
    <scope>NUCLEOTIDE SEQUENCE [LARGE SCALE GENOMIC DNA]</scope>
    <source>
        <strain evidence="6">DSM 8271 / FlGlyR</strain>
    </source>
</reference>
<evidence type="ECO:0000256" key="3">
    <source>
        <dbReference type="ARBA" id="ARBA00023134"/>
    </source>
</evidence>
<dbReference type="KEGG" id="sgy:Sgly_1828"/>
<evidence type="ECO:0000256" key="2">
    <source>
        <dbReference type="ARBA" id="ARBA00022917"/>
    </source>
</evidence>
<dbReference type="PROSITE" id="PS51722">
    <property type="entry name" value="G_TR_2"/>
    <property type="match status" value="1"/>
</dbReference>
<dbReference type="EMBL" id="CP002547">
    <property type="protein sequence ID" value="ADY56125.1"/>
    <property type="molecule type" value="Genomic_DNA"/>
</dbReference>
<keyword evidence="1" id="KW-0547">Nucleotide-binding</keyword>
<dbReference type="SUPFAM" id="SSF50447">
    <property type="entry name" value="Translation proteins"/>
    <property type="match status" value="1"/>
</dbReference>
<dbReference type="Gene3D" id="3.40.50.300">
    <property type="entry name" value="P-loop containing nucleotide triphosphate hydrolases"/>
    <property type="match status" value="1"/>
</dbReference>
<name>F0T038_SYNGF</name>
<dbReference type="HOGENOM" id="CLU_002794_5_1_9"/>
<dbReference type="GO" id="GO:0005525">
    <property type="term" value="F:GTP binding"/>
    <property type="evidence" value="ECO:0007669"/>
    <property type="project" value="UniProtKB-KW"/>
</dbReference>
<dbReference type="InterPro" id="IPR005225">
    <property type="entry name" value="Small_GTP-bd"/>
</dbReference>
<evidence type="ECO:0000313" key="5">
    <source>
        <dbReference type="EMBL" id="ADY56125.1"/>
    </source>
</evidence>
<dbReference type="InterPro" id="IPR000640">
    <property type="entry name" value="EFG_V-like"/>
</dbReference>
<dbReference type="InterPro" id="IPR014721">
    <property type="entry name" value="Ribsml_uS5_D2-typ_fold_subgr"/>
</dbReference>
<dbReference type="PRINTS" id="PR00315">
    <property type="entry name" value="ELONGATNFCT"/>
</dbReference>
<dbReference type="Pfam" id="PF22042">
    <property type="entry name" value="EF-G_D2"/>
    <property type="match status" value="1"/>
</dbReference>
<accession>F0T038</accession>
<gene>
    <name evidence="5" type="ordered locus">Sgly_1828</name>
</gene>
<dbReference type="Pfam" id="PF14492">
    <property type="entry name" value="EFG_III"/>
    <property type="match status" value="1"/>
</dbReference>
<dbReference type="Gene3D" id="3.30.70.870">
    <property type="entry name" value="Elongation Factor G (Translational Gtpase), domain 3"/>
    <property type="match status" value="1"/>
</dbReference>
<dbReference type="Gene3D" id="2.40.30.10">
    <property type="entry name" value="Translation factors"/>
    <property type="match status" value="1"/>
</dbReference>
<feature type="domain" description="Tr-type G" evidence="4">
    <location>
        <begin position="1"/>
        <end position="249"/>
    </location>
</feature>
<dbReference type="PANTHER" id="PTHR43261">
    <property type="entry name" value="TRANSLATION ELONGATION FACTOR G-RELATED"/>
    <property type="match status" value="1"/>
</dbReference>
<dbReference type="InterPro" id="IPR005517">
    <property type="entry name" value="Transl_elong_EFG/EF2_IV"/>
</dbReference>
<dbReference type="SUPFAM" id="SSF54211">
    <property type="entry name" value="Ribosomal protein S5 domain 2-like"/>
    <property type="match status" value="1"/>
</dbReference>
<dbReference type="OrthoDB" id="9804431at2"/>
<keyword evidence="2" id="KW-0648">Protein biosynthesis</keyword>
<dbReference type="GO" id="GO:0006412">
    <property type="term" value="P:translation"/>
    <property type="evidence" value="ECO:0007669"/>
    <property type="project" value="UniProtKB-KW"/>
</dbReference>
<dbReference type="SMART" id="SM00889">
    <property type="entry name" value="EFG_IV"/>
    <property type="match status" value="1"/>
</dbReference>
<dbReference type="PANTHER" id="PTHR43261:SF1">
    <property type="entry name" value="RIBOSOME-RELEASING FACTOR 2, MITOCHONDRIAL"/>
    <property type="match status" value="1"/>
</dbReference>
<dbReference type="RefSeq" id="WP_013624993.1">
    <property type="nucleotide sequence ID" value="NC_015172.1"/>
</dbReference>
<keyword evidence="3" id="KW-0342">GTP-binding</keyword>
<dbReference type="GO" id="GO:0032790">
    <property type="term" value="P:ribosome disassembly"/>
    <property type="evidence" value="ECO:0007669"/>
    <property type="project" value="TreeGrafter"/>
</dbReference>
<sequence>MNMINLALAAHVDSGKTTLAEQILFQTGTLLKAGDVNKGSSRLDWTEIEKKRGITVFAEQAFVHRRGIKLNILDTPGHTDFYTELEMSLSVADIAVILISAVDGIQQNTEKIWDLAGKKKLPVIFFLNKMDRTGSDHQKVITEIRQRLSPHALLVQEAKYGESDLAGIEDLLLQQTSDSAILEHLAEKDDSILEKYLSGTEVSADELLAAAQKLFLQRELYPVLLGSAAKGIGVVNLLDCAVDLFQPPDREALSAQDLRARIYKVRHDPKAGRLAYVKVLSGQIQVKDSVILEENQVCKINQIRLYNGPKFILADRLEAGDLGVLSGLGTVKAGDVIGQNEITNENPELKPILLTKIELEQEEDYPALLKALEILEAENPVLAAEIDSSAKEITIKVMGLVQMEILEEIFAERFGLQIKLGKPYVMYYETVTAKSKGFCHFEPKKHYAEVEIELSPNERGRGNEFQSLVNPDDFPLQYQTVIRKTVEEALKRGALAHLPVQDVVIRLIAGKHHLEHTHGGDFRIATIRAIQQALENNQLLLLEPIMEFNLVIPNDFAGRILADILKMNGEYTTTESQGTEIMIKGFVPASTSMEYPLELAGITGGAGRIRMKYHSLRECHNEEEVLDRIRARESSQDKNRDSSEDILYNSVSLFRAKRKMKKVTNDQE</sequence>
<dbReference type="Pfam" id="PF03764">
    <property type="entry name" value="EFG_IV"/>
    <property type="match status" value="1"/>
</dbReference>
<evidence type="ECO:0000259" key="4">
    <source>
        <dbReference type="PROSITE" id="PS51722"/>
    </source>
</evidence>
<dbReference type="InterPro" id="IPR009000">
    <property type="entry name" value="Transl_B-barrel_sf"/>
</dbReference>
<dbReference type="Proteomes" id="UP000007488">
    <property type="component" value="Chromosome"/>
</dbReference>